<feature type="region of interest" description="Disordered" evidence="1">
    <location>
        <begin position="28"/>
        <end position="58"/>
    </location>
</feature>
<dbReference type="PANTHER" id="PTHR30290:SF65">
    <property type="entry name" value="MONOACYL PHOSPHATIDYLINOSITOL TETRAMANNOSIDE-BINDING PROTEIN LPQW-RELATED"/>
    <property type="match status" value="1"/>
</dbReference>
<comment type="caution">
    <text evidence="4">The sequence shown here is derived from an EMBL/GenBank/DDBJ whole genome shotgun (WGS) entry which is preliminary data.</text>
</comment>
<evidence type="ECO:0000313" key="5">
    <source>
        <dbReference type="Proteomes" id="UP000323856"/>
    </source>
</evidence>
<dbReference type="InterPro" id="IPR000914">
    <property type="entry name" value="SBP_5_dom"/>
</dbReference>
<dbReference type="GO" id="GO:0042597">
    <property type="term" value="C:periplasmic space"/>
    <property type="evidence" value="ECO:0007669"/>
    <property type="project" value="UniProtKB-ARBA"/>
</dbReference>
<dbReference type="Proteomes" id="UP000323856">
    <property type="component" value="Unassembled WGS sequence"/>
</dbReference>
<protein>
    <submittedName>
        <fullName evidence="4">ABC transporter family substrate-binding protein</fullName>
    </submittedName>
</protein>
<feature type="compositionally biased region" description="Polar residues" evidence="1">
    <location>
        <begin position="31"/>
        <end position="49"/>
    </location>
</feature>
<sequence>MRAQRISKAVAVGAALALALTACAPGGGNAPSESAGTSESSNGSNSAEPANSGLADLGDITTKDDEIKVTVGAPEFIGYNTNTPQTYSTYNSAIVDRVLSGFSYFGTDGVIYANDDLVSYEKTSDDPLTIKYTINPDAKWSDGTDITTADAVLAWATQNANLKNAKGKQLFDSVSADLGDTVPKGPEGDPEGKEFTVTFKNPDPDWQIQSWMGAPAHVVAKQGGMSTTEFVEAVRADDAKAITKAAEFWNTGWTTKPGTLPDPELIPSSGPYKLKSWSAGQSVTLEANENYYGTPAATKTLTFRFVDDGAMVQALQNKDLDVISPQPTVDTLAQLEALGDAVNIQKGDTLTWEHLDFNFRDKAAFKDSVELRQAFAMCVPREDIVNNLIKPLNPEAKVFNAREVFPFQENYDAVVEASYDGRYDAVDIEGAKKILEEQDAVGTTVRIGYSAPNPRRTDQVAMIKSSCDAAGFKVEDAGDPKFFAPGGTQERGDYDVALFAWAGSGQITSGQNIYATDKPQNYGEFSNKEVDAAWERLATSMDPAVHLEETKNIEKLLWDELFGIPLFAHPGLSASSADLENVRHTATQSQIVWNAEQWVRAE</sequence>
<evidence type="ECO:0000313" key="4">
    <source>
        <dbReference type="EMBL" id="KAA0974744.1"/>
    </source>
</evidence>
<gene>
    <name evidence="4" type="ORF">FQ154_14685</name>
</gene>
<feature type="domain" description="Solute-binding protein family 5" evidence="3">
    <location>
        <begin position="119"/>
        <end position="504"/>
    </location>
</feature>
<feature type="chain" id="PRO_5039180952" evidence="2">
    <location>
        <begin position="25"/>
        <end position="602"/>
    </location>
</feature>
<evidence type="ECO:0000256" key="1">
    <source>
        <dbReference type="SAM" id="MobiDB-lite"/>
    </source>
</evidence>
<dbReference type="CDD" id="cd08501">
    <property type="entry name" value="PBP2_Lpqw"/>
    <property type="match status" value="1"/>
</dbReference>
<dbReference type="InterPro" id="IPR039424">
    <property type="entry name" value="SBP_5"/>
</dbReference>
<evidence type="ECO:0000256" key="2">
    <source>
        <dbReference type="SAM" id="SignalP"/>
    </source>
</evidence>
<organism evidence="4 5">
    <name type="scientific">Paeniglutamicibacter gangotriensis</name>
    <dbReference type="NCBI Taxonomy" id="254787"/>
    <lineage>
        <taxon>Bacteria</taxon>
        <taxon>Bacillati</taxon>
        <taxon>Actinomycetota</taxon>
        <taxon>Actinomycetes</taxon>
        <taxon>Micrococcales</taxon>
        <taxon>Micrococcaceae</taxon>
        <taxon>Paeniglutamicibacter</taxon>
    </lineage>
</organism>
<dbReference type="Gene3D" id="3.40.190.10">
    <property type="entry name" value="Periplasmic binding protein-like II"/>
    <property type="match status" value="1"/>
</dbReference>
<evidence type="ECO:0000259" key="3">
    <source>
        <dbReference type="Pfam" id="PF00496"/>
    </source>
</evidence>
<dbReference type="Pfam" id="PF00496">
    <property type="entry name" value="SBP_bac_5"/>
    <property type="match status" value="1"/>
</dbReference>
<dbReference type="InterPro" id="IPR030678">
    <property type="entry name" value="Peptide/Ni-bd"/>
</dbReference>
<dbReference type="Gene3D" id="3.10.105.10">
    <property type="entry name" value="Dipeptide-binding Protein, Domain 3"/>
    <property type="match status" value="1"/>
</dbReference>
<name>A0A5B0E6Y6_9MICC</name>
<feature type="signal peptide" evidence="2">
    <location>
        <begin position="1"/>
        <end position="24"/>
    </location>
</feature>
<dbReference type="PIRSF" id="PIRSF002741">
    <property type="entry name" value="MppA"/>
    <property type="match status" value="1"/>
</dbReference>
<dbReference type="PANTHER" id="PTHR30290">
    <property type="entry name" value="PERIPLASMIC BINDING COMPONENT OF ABC TRANSPORTER"/>
    <property type="match status" value="1"/>
</dbReference>
<proteinExistence type="predicted"/>
<keyword evidence="2" id="KW-0732">Signal</keyword>
<dbReference type="AlphaFoldDB" id="A0A5B0E6Y6"/>
<reference evidence="4 5" key="1">
    <citation type="submission" date="2019-07" db="EMBL/GenBank/DDBJ databases">
        <title>Analysis of the biochemical properties, biological activity and biotechnological potential of siderophores and biosurfactants produced by Antarctic psychrotolerant bacteria.</title>
        <authorList>
            <person name="Styczynski M."/>
            <person name="Krucon T."/>
            <person name="Decewicz P."/>
            <person name="Dziewit L."/>
        </authorList>
    </citation>
    <scope>NUCLEOTIDE SEQUENCE [LARGE SCALE GENOMIC DNA]</scope>
    <source>
        <strain evidence="4 5">ANT_H27</strain>
    </source>
</reference>
<dbReference type="GO" id="GO:1904680">
    <property type="term" value="F:peptide transmembrane transporter activity"/>
    <property type="evidence" value="ECO:0007669"/>
    <property type="project" value="TreeGrafter"/>
</dbReference>
<dbReference type="PROSITE" id="PS51257">
    <property type="entry name" value="PROKAR_LIPOPROTEIN"/>
    <property type="match status" value="1"/>
</dbReference>
<dbReference type="GO" id="GO:0043190">
    <property type="term" value="C:ATP-binding cassette (ABC) transporter complex"/>
    <property type="evidence" value="ECO:0007669"/>
    <property type="project" value="InterPro"/>
</dbReference>
<dbReference type="GO" id="GO:0015833">
    <property type="term" value="P:peptide transport"/>
    <property type="evidence" value="ECO:0007669"/>
    <property type="project" value="TreeGrafter"/>
</dbReference>
<accession>A0A5B0E6Y6</accession>
<dbReference type="RefSeq" id="WP_149620294.1">
    <property type="nucleotide sequence ID" value="NZ_JBITUG010000004.1"/>
</dbReference>
<dbReference type="EMBL" id="VOBL01000017">
    <property type="protein sequence ID" value="KAA0974744.1"/>
    <property type="molecule type" value="Genomic_DNA"/>
</dbReference>
<dbReference type="OrthoDB" id="7888869at2"/>
<dbReference type="SUPFAM" id="SSF53850">
    <property type="entry name" value="Periplasmic binding protein-like II"/>
    <property type="match status" value="1"/>
</dbReference>